<gene>
    <name evidence="2" type="ORF">A2U01_0001511</name>
</gene>
<feature type="domain" description="Transposase (putative) gypsy type" evidence="1">
    <location>
        <begin position="9"/>
        <end position="66"/>
    </location>
</feature>
<dbReference type="EMBL" id="LXQA010001425">
    <property type="protein sequence ID" value="MCH80738.1"/>
    <property type="molecule type" value="Genomic_DNA"/>
</dbReference>
<dbReference type="Pfam" id="PF04195">
    <property type="entry name" value="Transposase_28"/>
    <property type="match status" value="1"/>
</dbReference>
<comment type="caution">
    <text evidence="2">The sequence shown here is derived from an EMBL/GenBank/DDBJ whole genome shotgun (WGS) entry which is preliminary data.</text>
</comment>
<reference evidence="2 3" key="1">
    <citation type="journal article" date="2018" name="Front. Plant Sci.">
        <title>Red Clover (Trifolium pratense) and Zigzag Clover (T. medium) - A Picture of Genomic Similarities and Differences.</title>
        <authorList>
            <person name="Dluhosova J."/>
            <person name="Istvanek J."/>
            <person name="Nedelnik J."/>
            <person name="Repkova J."/>
        </authorList>
    </citation>
    <scope>NUCLEOTIDE SEQUENCE [LARGE SCALE GENOMIC DNA]</scope>
    <source>
        <strain evidence="3">cv. 10/8</strain>
        <tissue evidence="2">Leaf</tissue>
    </source>
</reference>
<sequence length="223" mass="25536">MYQYVFEKLGVIFPLNDFEACVMWHLRVTPSQLHPLAWTNLKAFQYWCEYAGGVPTIRLFLHIFQVITKVADFTAPQGVISLRQSKNKLFDVYHDSLKWPRNRFLLVDGAGSNDEEGFASGGLPECRDRFPTSWTRHNFENPSGFYIFKTEDELTIDELRIKEDRITLLDEMMSFSQIKARCEALVATLNDGDITVVRITIQLMGSDDSAISVKTREIGEIAA</sequence>
<protein>
    <recommendedName>
        <fullName evidence="1">Transposase (putative) gypsy type domain-containing protein</fullName>
    </recommendedName>
</protein>
<keyword evidence="3" id="KW-1185">Reference proteome</keyword>
<evidence type="ECO:0000313" key="3">
    <source>
        <dbReference type="Proteomes" id="UP000265520"/>
    </source>
</evidence>
<proteinExistence type="predicted"/>
<evidence type="ECO:0000259" key="1">
    <source>
        <dbReference type="Pfam" id="PF04195"/>
    </source>
</evidence>
<dbReference type="Proteomes" id="UP000265520">
    <property type="component" value="Unassembled WGS sequence"/>
</dbReference>
<dbReference type="InterPro" id="IPR007321">
    <property type="entry name" value="Transposase_28"/>
</dbReference>
<dbReference type="AlphaFoldDB" id="A0A392M165"/>
<evidence type="ECO:0000313" key="2">
    <source>
        <dbReference type="EMBL" id="MCH80738.1"/>
    </source>
</evidence>
<name>A0A392M165_9FABA</name>
<accession>A0A392M165</accession>
<organism evidence="2 3">
    <name type="scientific">Trifolium medium</name>
    <dbReference type="NCBI Taxonomy" id="97028"/>
    <lineage>
        <taxon>Eukaryota</taxon>
        <taxon>Viridiplantae</taxon>
        <taxon>Streptophyta</taxon>
        <taxon>Embryophyta</taxon>
        <taxon>Tracheophyta</taxon>
        <taxon>Spermatophyta</taxon>
        <taxon>Magnoliopsida</taxon>
        <taxon>eudicotyledons</taxon>
        <taxon>Gunneridae</taxon>
        <taxon>Pentapetalae</taxon>
        <taxon>rosids</taxon>
        <taxon>fabids</taxon>
        <taxon>Fabales</taxon>
        <taxon>Fabaceae</taxon>
        <taxon>Papilionoideae</taxon>
        <taxon>50 kb inversion clade</taxon>
        <taxon>NPAAA clade</taxon>
        <taxon>Hologalegina</taxon>
        <taxon>IRL clade</taxon>
        <taxon>Trifolieae</taxon>
        <taxon>Trifolium</taxon>
    </lineage>
</organism>